<dbReference type="GO" id="GO:0008061">
    <property type="term" value="F:chitin binding"/>
    <property type="evidence" value="ECO:0007669"/>
    <property type="project" value="UniProtKB-UniRule"/>
</dbReference>
<dbReference type="EMBL" id="NQIK02000001">
    <property type="protein sequence ID" value="KAF7578163.1"/>
    <property type="molecule type" value="Genomic_DNA"/>
</dbReference>
<evidence type="ECO:0000256" key="3">
    <source>
        <dbReference type="ARBA" id="ARBA00022669"/>
    </source>
</evidence>
<feature type="domain" description="GH18" evidence="8">
    <location>
        <begin position="20"/>
        <end position="424"/>
    </location>
</feature>
<dbReference type="OrthoDB" id="73875at2759"/>
<dbReference type="PANTHER" id="PTHR11177:SF337">
    <property type="entry name" value="CHITINASE"/>
    <property type="match status" value="1"/>
</dbReference>
<dbReference type="Gene3D" id="3.10.50.10">
    <property type="match status" value="1"/>
</dbReference>
<feature type="compositionally biased region" description="Low complexity" evidence="5">
    <location>
        <begin position="454"/>
        <end position="468"/>
    </location>
</feature>
<reference evidence="9" key="1">
    <citation type="journal article" date="2018" name="BMC Genomics">
        <title>Comparative genomics of the wheat fungal pathogen Pyrenophora tritici-repentis reveals chromosomal variations and genome plasticity.</title>
        <authorList>
            <person name="Moolhuijzen P."/>
            <person name="See P.T."/>
            <person name="Hane J.K."/>
            <person name="Shi G."/>
            <person name="Liu Z."/>
            <person name="Oliver R.P."/>
            <person name="Moffat C.S."/>
        </authorList>
    </citation>
    <scope>NUCLEOTIDE SEQUENCE [LARGE SCALE GENOMIC DNA]</scope>
    <source>
        <strain evidence="9">M4</strain>
    </source>
</reference>
<dbReference type="InterPro" id="IPR001223">
    <property type="entry name" value="Glyco_hydro18_cat"/>
</dbReference>
<comment type="similarity">
    <text evidence="1">Belongs to the glycosyl hydrolase 18 family. Chitinase class V subfamily.</text>
</comment>
<proteinExistence type="inferred from homology"/>
<keyword evidence="4" id="KW-1015">Disulfide bond</keyword>
<evidence type="ECO:0000313" key="9">
    <source>
        <dbReference type="EMBL" id="KAF7578163.1"/>
    </source>
</evidence>
<gene>
    <name evidence="10" type="ORF">Ptr86124_003427</name>
    <name evidence="9" type="ORF">PtrM4_024030</name>
</gene>
<dbReference type="Proteomes" id="UP000249757">
    <property type="component" value="Unassembled WGS sequence"/>
</dbReference>
<dbReference type="InterPro" id="IPR017853">
    <property type="entry name" value="GH"/>
</dbReference>
<dbReference type="InterPro" id="IPR001002">
    <property type="entry name" value="Chitin-bd_1"/>
</dbReference>
<feature type="compositionally biased region" description="Polar residues" evidence="5">
    <location>
        <begin position="426"/>
        <end position="448"/>
    </location>
</feature>
<reference evidence="10" key="2">
    <citation type="submission" date="2021-05" db="EMBL/GenBank/DDBJ databases">
        <authorList>
            <person name="Moolhuijzen P.M."/>
            <person name="Moffat C.S."/>
        </authorList>
    </citation>
    <scope>NUCLEOTIDE SEQUENCE</scope>
    <source>
        <strain evidence="10">86-124</strain>
    </source>
</reference>
<dbReference type="AlphaFoldDB" id="A0A2W1H1P7"/>
<feature type="compositionally biased region" description="Polar residues" evidence="5">
    <location>
        <begin position="564"/>
        <end position="575"/>
    </location>
</feature>
<protein>
    <recommendedName>
        <fullName evidence="2">chitinase</fullName>
        <ecNumber evidence="2">3.2.1.14</ecNumber>
    </recommendedName>
</protein>
<dbReference type="PROSITE" id="PS50941">
    <property type="entry name" value="CHIT_BIND_I_2"/>
    <property type="match status" value="1"/>
</dbReference>
<feature type="signal peptide" evidence="6">
    <location>
        <begin position="1"/>
        <end position="20"/>
    </location>
</feature>
<dbReference type="EMBL" id="NRDI02000003">
    <property type="protein sequence ID" value="KAI1518126.1"/>
    <property type="molecule type" value="Genomic_DNA"/>
</dbReference>
<name>A0A2W1H1P7_9PLEO</name>
<dbReference type="Proteomes" id="UP000245464">
    <property type="component" value="Chromosome 1"/>
</dbReference>
<dbReference type="Pfam" id="PF00704">
    <property type="entry name" value="Glyco_hydro_18"/>
    <property type="match status" value="1"/>
</dbReference>
<organism evidence="10 11">
    <name type="scientific">Pyrenophora tritici-repentis</name>
    <dbReference type="NCBI Taxonomy" id="45151"/>
    <lineage>
        <taxon>Eukaryota</taxon>
        <taxon>Fungi</taxon>
        <taxon>Dikarya</taxon>
        <taxon>Ascomycota</taxon>
        <taxon>Pezizomycotina</taxon>
        <taxon>Dothideomycetes</taxon>
        <taxon>Pleosporomycetidae</taxon>
        <taxon>Pleosporales</taxon>
        <taxon>Pleosporineae</taxon>
        <taxon>Pleosporaceae</taxon>
        <taxon>Pyrenophora</taxon>
    </lineage>
</organism>
<dbReference type="PANTHER" id="PTHR11177">
    <property type="entry name" value="CHITINASE"/>
    <property type="match status" value="1"/>
</dbReference>
<sequence>MRFFSTALLALATLATTASARLVVYADEWHPTRPTEPQVRAGVDHVVVAFAMANATAGFQPKVPISTLRSEFPGAKMMMAVGGWGDDVGFAQVSSSDAAIQTFAADVAAMLKNTGADGVDIDWEYPGGNGANYKKVPNSDKLYQITAFPKVLEAIRTAIGDKLLSIAVPGKSEDMIAYTSTTGPLIWPSVDYINVMSYDLMNRRDSVTHHHTSVAESEQTIRNYLAIGAPPQKINLGFAYYAKYFTTQGDCSAHPLGCPIALAEDPVTGKDLLTSGAYTFEPAHMEPVNLSSITISYDGTCGPEKNTKCATGCCSQYGNCGTSPEHCSGGCQHAFGTGCTDADVAGSWQRAVKNGVTDQQAGGQYYFDAENRLFWTWDTPDLISRKFEDIVKKYRLGGVMAWSLGEDSAGWTHLTRMAQEVAKLQRTTGNLPSGVTPDSTMTGNTPQETGLRYSSPPSGSTSSEGPSTAAQSSDGPYSIVWVDGTPNGPAGDYVTTPGSPPDCNGDEPVDVQPEDVGLSSTTTALVMTNTMAIAVSFEVAIPTTTIIQSPALEIISIAISTPTAVTTQPSPNSPFDATFKPDPGYVNPNWSVKESSVPAPNGQQPGAAAASSQYLEPTTSQSLEPFASQSLEPTTSQSTSNSTAQPHRAPYSSQPMQPVGAPPRVVVAAASSSSVTTVPEALETAAYTGGSCRLRWRKKAYDV</sequence>
<evidence type="ECO:0000256" key="6">
    <source>
        <dbReference type="SAM" id="SignalP"/>
    </source>
</evidence>
<dbReference type="Gene3D" id="3.20.20.80">
    <property type="entry name" value="Glycosidases"/>
    <property type="match status" value="2"/>
</dbReference>
<keyword evidence="6" id="KW-0732">Signal</keyword>
<evidence type="ECO:0000256" key="2">
    <source>
        <dbReference type="ARBA" id="ARBA00012729"/>
    </source>
</evidence>
<feature type="compositionally biased region" description="Low complexity" evidence="5">
    <location>
        <begin position="634"/>
        <end position="643"/>
    </location>
</feature>
<dbReference type="SUPFAM" id="SSF57016">
    <property type="entry name" value="Plant lectins/antimicrobial peptides"/>
    <property type="match status" value="1"/>
</dbReference>
<comment type="caution">
    <text evidence="4">Lacks conserved residue(s) required for the propagation of feature annotation.</text>
</comment>
<dbReference type="OMA" id="MAYYAKW"/>
<feature type="region of interest" description="Disordered" evidence="5">
    <location>
        <begin position="426"/>
        <end position="509"/>
    </location>
</feature>
<evidence type="ECO:0000259" key="7">
    <source>
        <dbReference type="PROSITE" id="PS50941"/>
    </source>
</evidence>
<accession>A0A2W1H1P7</accession>
<dbReference type="CDD" id="cd00035">
    <property type="entry name" value="ChtBD1"/>
    <property type="match status" value="1"/>
</dbReference>
<dbReference type="SMART" id="SM00636">
    <property type="entry name" value="Glyco_18"/>
    <property type="match status" value="1"/>
</dbReference>
<dbReference type="InterPro" id="IPR011583">
    <property type="entry name" value="Chitinase_II/V-like_cat"/>
</dbReference>
<dbReference type="GO" id="GO:0006032">
    <property type="term" value="P:chitin catabolic process"/>
    <property type="evidence" value="ECO:0007669"/>
    <property type="project" value="TreeGrafter"/>
</dbReference>
<feature type="disulfide bond" evidence="4">
    <location>
        <begin position="313"/>
        <end position="327"/>
    </location>
</feature>
<dbReference type="GO" id="GO:0008843">
    <property type="term" value="F:endochitinase activity"/>
    <property type="evidence" value="ECO:0007669"/>
    <property type="project" value="UniProtKB-EC"/>
</dbReference>
<evidence type="ECO:0000313" key="10">
    <source>
        <dbReference type="EMBL" id="KAI1518126.1"/>
    </source>
</evidence>
<keyword evidence="11" id="KW-1185">Reference proteome</keyword>
<dbReference type="GO" id="GO:0005576">
    <property type="term" value="C:extracellular region"/>
    <property type="evidence" value="ECO:0007669"/>
    <property type="project" value="TreeGrafter"/>
</dbReference>
<feature type="region of interest" description="Disordered" evidence="5">
    <location>
        <begin position="564"/>
        <end position="660"/>
    </location>
</feature>
<dbReference type="InterPro" id="IPR029070">
    <property type="entry name" value="Chitinase_insertion_sf"/>
</dbReference>
<comment type="caution">
    <text evidence="10">The sequence shown here is derived from an EMBL/GenBank/DDBJ whole genome shotgun (WGS) entry which is preliminary data.</text>
</comment>
<evidence type="ECO:0000256" key="1">
    <source>
        <dbReference type="ARBA" id="ARBA00008682"/>
    </source>
</evidence>
<reference evidence="10" key="3">
    <citation type="journal article" date="2022" name="bioRxiv">
        <title>A global pangenome for the wheat fungal pathogen Pyrenophora tritici-repentis and prediction of effector protein structural homology.</title>
        <authorList>
            <person name="Moolhuijzen P."/>
            <person name="See P.T."/>
            <person name="Shi G."/>
            <person name="Powell H.R."/>
            <person name="Cockram J."/>
            <person name="Jorgensen L.N."/>
            <person name="Benslimane H."/>
            <person name="Strelkov S.E."/>
            <person name="Turner J."/>
            <person name="Liu Z."/>
            <person name="Moffat C.S."/>
        </authorList>
    </citation>
    <scope>NUCLEOTIDE SEQUENCE</scope>
    <source>
        <strain evidence="10">86-124</strain>
    </source>
</reference>
<dbReference type="PROSITE" id="PS51910">
    <property type="entry name" value="GH18_2"/>
    <property type="match status" value="1"/>
</dbReference>
<feature type="compositionally biased region" description="Polar residues" evidence="5">
    <location>
        <begin position="614"/>
        <end position="633"/>
    </location>
</feature>
<feature type="chain" id="PRO_5042701241" description="chitinase" evidence="6">
    <location>
        <begin position="21"/>
        <end position="703"/>
    </location>
</feature>
<dbReference type="SUPFAM" id="SSF51445">
    <property type="entry name" value="(Trans)glycosidases"/>
    <property type="match status" value="1"/>
</dbReference>
<evidence type="ECO:0000313" key="11">
    <source>
        <dbReference type="Proteomes" id="UP000249757"/>
    </source>
</evidence>
<evidence type="ECO:0000259" key="8">
    <source>
        <dbReference type="PROSITE" id="PS51910"/>
    </source>
</evidence>
<evidence type="ECO:0000256" key="5">
    <source>
        <dbReference type="SAM" id="MobiDB-lite"/>
    </source>
</evidence>
<dbReference type="GO" id="GO:0005975">
    <property type="term" value="P:carbohydrate metabolic process"/>
    <property type="evidence" value="ECO:0007669"/>
    <property type="project" value="InterPro"/>
</dbReference>
<feature type="domain" description="Chitin-binding type-1" evidence="7">
    <location>
        <begin position="298"/>
        <end position="341"/>
    </location>
</feature>
<keyword evidence="3 4" id="KW-0147">Chitin-binding</keyword>
<dbReference type="InterPro" id="IPR050314">
    <property type="entry name" value="Glycosyl_Hydrlase_18"/>
</dbReference>
<feature type="compositionally biased region" description="Low complexity" evidence="5">
    <location>
        <begin position="598"/>
        <end position="613"/>
    </location>
</feature>
<reference evidence="11" key="4">
    <citation type="journal article" date="2022" name="Microb. Genom.">
        <title>A global pangenome for the wheat fungal pathogen Pyrenophora tritici-repentis and prediction of effector protein structural homology.</title>
        <authorList>
            <person name="Moolhuijzen P.M."/>
            <person name="See P.T."/>
            <person name="Shi G."/>
            <person name="Powell H.R."/>
            <person name="Cockram J."/>
            <person name="Jorgensen L.N."/>
            <person name="Benslimane H."/>
            <person name="Strelkov S.E."/>
            <person name="Turner J."/>
            <person name="Liu Z."/>
            <person name="Moffat C.S."/>
        </authorList>
    </citation>
    <scope>NUCLEOTIDE SEQUENCE [LARGE SCALE GENOMIC DNA]</scope>
</reference>
<dbReference type="Gene3D" id="3.30.60.10">
    <property type="entry name" value="Endochitinase-like"/>
    <property type="match status" value="1"/>
</dbReference>
<evidence type="ECO:0000256" key="4">
    <source>
        <dbReference type="PROSITE-ProRule" id="PRU00261"/>
    </source>
</evidence>
<dbReference type="InterPro" id="IPR036861">
    <property type="entry name" value="Endochitinase-like_sf"/>
</dbReference>
<dbReference type="EC" id="3.2.1.14" evidence="2"/>